<dbReference type="SUPFAM" id="SSF46689">
    <property type="entry name" value="Homeodomain-like"/>
    <property type="match status" value="1"/>
</dbReference>
<dbReference type="InterPro" id="IPR036271">
    <property type="entry name" value="Tet_transcr_reg_TetR-rel_C_sf"/>
</dbReference>
<keyword evidence="1 7" id="KW-0378">Hydrolase</keyword>
<evidence type="ECO:0000313" key="8">
    <source>
        <dbReference type="Proteomes" id="UP000269998"/>
    </source>
</evidence>
<dbReference type="KEGG" id="mbai:MB901379_03468"/>
<dbReference type="Proteomes" id="UP000269998">
    <property type="component" value="Chromosome"/>
</dbReference>
<dbReference type="Pfam" id="PF03061">
    <property type="entry name" value="4HBT"/>
    <property type="match status" value="1"/>
</dbReference>
<gene>
    <name evidence="7" type="ORF">MB901379_03468</name>
</gene>
<dbReference type="InterPro" id="IPR003736">
    <property type="entry name" value="PAAI_dom"/>
</dbReference>
<dbReference type="OrthoDB" id="4530117at2"/>
<evidence type="ECO:0000256" key="4">
    <source>
        <dbReference type="ARBA" id="ARBA00023163"/>
    </source>
</evidence>
<protein>
    <submittedName>
        <fullName evidence="7">Esterase</fullName>
        <ecNumber evidence="7">3.1.2.-</ecNumber>
    </submittedName>
</protein>
<accession>A0A447GHB9</accession>
<dbReference type="PANTHER" id="PTHR47506:SF7">
    <property type="entry name" value="TRANSCRIPTIONAL REGULATORY PROTEIN"/>
    <property type="match status" value="1"/>
</dbReference>
<dbReference type="InterPro" id="IPR029069">
    <property type="entry name" value="HotDog_dom_sf"/>
</dbReference>
<dbReference type="InterPro" id="IPR006683">
    <property type="entry name" value="Thioestr_dom"/>
</dbReference>
<keyword evidence="2" id="KW-0805">Transcription regulation</keyword>
<dbReference type="EC" id="3.1.2.-" evidence="7"/>
<dbReference type="GO" id="GO:0016289">
    <property type="term" value="F:acyl-CoA hydrolase activity"/>
    <property type="evidence" value="ECO:0007669"/>
    <property type="project" value="UniProtKB-ARBA"/>
</dbReference>
<organism evidence="7 8">
    <name type="scientific">Mycobacterium basiliense</name>
    <dbReference type="NCBI Taxonomy" id="2094119"/>
    <lineage>
        <taxon>Bacteria</taxon>
        <taxon>Bacillati</taxon>
        <taxon>Actinomycetota</taxon>
        <taxon>Actinomycetes</taxon>
        <taxon>Mycobacteriales</taxon>
        <taxon>Mycobacteriaceae</taxon>
        <taxon>Mycobacterium</taxon>
    </lineage>
</organism>
<proteinExistence type="predicted"/>
<evidence type="ECO:0000256" key="2">
    <source>
        <dbReference type="ARBA" id="ARBA00023015"/>
    </source>
</evidence>
<dbReference type="NCBIfam" id="TIGR00369">
    <property type="entry name" value="unchar_dom_1"/>
    <property type="match status" value="1"/>
</dbReference>
<keyword evidence="3 5" id="KW-0238">DNA-binding</keyword>
<evidence type="ECO:0000256" key="5">
    <source>
        <dbReference type="PROSITE-ProRule" id="PRU00335"/>
    </source>
</evidence>
<feature type="DNA-binding region" description="H-T-H motif" evidence="5">
    <location>
        <begin position="33"/>
        <end position="52"/>
    </location>
</feature>
<dbReference type="PANTHER" id="PTHR47506">
    <property type="entry name" value="TRANSCRIPTIONAL REGULATORY PROTEIN"/>
    <property type="match status" value="1"/>
</dbReference>
<dbReference type="GO" id="GO:0003677">
    <property type="term" value="F:DNA binding"/>
    <property type="evidence" value="ECO:0007669"/>
    <property type="project" value="UniProtKB-UniRule"/>
</dbReference>
<feature type="domain" description="HTH tetR-type" evidence="6">
    <location>
        <begin position="10"/>
        <end position="70"/>
    </location>
</feature>
<dbReference type="EMBL" id="LR130759">
    <property type="protein sequence ID" value="VDM89882.1"/>
    <property type="molecule type" value="Genomic_DNA"/>
</dbReference>
<dbReference type="Pfam" id="PF00440">
    <property type="entry name" value="TetR_N"/>
    <property type="match status" value="1"/>
</dbReference>
<reference evidence="8" key="1">
    <citation type="submission" date="2018-02" db="EMBL/GenBank/DDBJ databases">
        <authorList>
            <person name="Seth-Smith MB H."/>
            <person name="Seth-Smith H."/>
        </authorList>
    </citation>
    <scope>NUCLEOTIDE SEQUENCE [LARGE SCALE GENOMIC DNA]</scope>
</reference>
<evidence type="ECO:0000256" key="3">
    <source>
        <dbReference type="ARBA" id="ARBA00023125"/>
    </source>
</evidence>
<dbReference type="Gene3D" id="3.10.129.10">
    <property type="entry name" value="Hotdog Thioesterase"/>
    <property type="match status" value="1"/>
</dbReference>
<dbReference type="InterPro" id="IPR009057">
    <property type="entry name" value="Homeodomain-like_sf"/>
</dbReference>
<dbReference type="SUPFAM" id="SSF54637">
    <property type="entry name" value="Thioesterase/thiol ester dehydrase-isomerase"/>
    <property type="match status" value="1"/>
</dbReference>
<dbReference type="RefSeq" id="WP_158017643.1">
    <property type="nucleotide sequence ID" value="NZ_CBCSKE010000013.1"/>
</dbReference>
<dbReference type="Gene3D" id="1.10.357.10">
    <property type="entry name" value="Tetracycline Repressor, domain 2"/>
    <property type="match status" value="1"/>
</dbReference>
<evidence type="ECO:0000313" key="7">
    <source>
        <dbReference type="EMBL" id="VDM89882.1"/>
    </source>
</evidence>
<dbReference type="PROSITE" id="PS50977">
    <property type="entry name" value="HTH_TETR_2"/>
    <property type="match status" value="1"/>
</dbReference>
<evidence type="ECO:0000259" key="6">
    <source>
        <dbReference type="PROSITE" id="PS50977"/>
    </source>
</evidence>
<keyword evidence="8" id="KW-1185">Reference proteome</keyword>
<name>A0A447GHB9_9MYCO</name>
<dbReference type="CDD" id="cd03443">
    <property type="entry name" value="PaaI_thioesterase"/>
    <property type="match status" value="1"/>
</dbReference>
<dbReference type="SUPFAM" id="SSF48498">
    <property type="entry name" value="Tetracyclin repressor-like, C-terminal domain"/>
    <property type="match status" value="1"/>
</dbReference>
<dbReference type="AlphaFoldDB" id="A0A447GHB9"/>
<dbReference type="InterPro" id="IPR001647">
    <property type="entry name" value="HTH_TetR"/>
</dbReference>
<evidence type="ECO:0000256" key="1">
    <source>
        <dbReference type="ARBA" id="ARBA00022801"/>
    </source>
</evidence>
<keyword evidence="4" id="KW-0804">Transcription</keyword>
<sequence>MAGPSEQVDATRADRFIKTAVDILGETGRTDFTVQEVVARSKTSLRAFYQHFNSKDELLLALFDRTMSQTAHLWRAETSGLDSTAALKLVIDRISAQPESTTQDSLNRALSLYNQHLAETRPREYARVLSPLHRLIRDIVAQGITEGVFHPGLDVGAAAAIVMQTVLGALRLHWLGTELNGTPLDAGQLYEFCSRALGIRETDESTVSSLADLFAHMGMRQDTGHDDEFAMTMPVSPQVVNTSGALQGGLIATLADVAGGQLGLQYLPPGTAMTTSDLVIRYLRPIRRGSALAVPRVLRAGQRALVMQVDIFGDSRSELAATATLNFAIINRKGGDESD</sequence>